<feature type="region of interest" description="Disordered" evidence="1">
    <location>
        <begin position="1"/>
        <end position="28"/>
    </location>
</feature>
<comment type="caution">
    <text evidence="2">The sequence shown here is derived from an EMBL/GenBank/DDBJ whole genome shotgun (WGS) entry which is preliminary data.</text>
</comment>
<name>A0A9D3LKR9_ANGAN</name>
<dbReference type="AlphaFoldDB" id="A0A9D3LKR9"/>
<feature type="compositionally biased region" description="Polar residues" evidence="1">
    <location>
        <begin position="1"/>
        <end position="12"/>
    </location>
</feature>
<gene>
    <name evidence="2" type="ORF">ANANG_G00313360</name>
</gene>
<accession>A0A9D3LKR9</accession>
<sequence>MMMPNSTVNQYTCRPGGKETHHQEGTEDDFTPLKWEAMVSMVALSHSSPSGYLVIRRLYL</sequence>
<keyword evidence="3" id="KW-1185">Reference proteome</keyword>
<dbReference type="EMBL" id="JAFIRN010000019">
    <property type="protein sequence ID" value="KAG5830695.1"/>
    <property type="molecule type" value="Genomic_DNA"/>
</dbReference>
<organism evidence="2 3">
    <name type="scientific">Anguilla anguilla</name>
    <name type="common">European freshwater eel</name>
    <name type="synonym">Muraena anguilla</name>
    <dbReference type="NCBI Taxonomy" id="7936"/>
    <lineage>
        <taxon>Eukaryota</taxon>
        <taxon>Metazoa</taxon>
        <taxon>Chordata</taxon>
        <taxon>Craniata</taxon>
        <taxon>Vertebrata</taxon>
        <taxon>Euteleostomi</taxon>
        <taxon>Actinopterygii</taxon>
        <taxon>Neopterygii</taxon>
        <taxon>Teleostei</taxon>
        <taxon>Anguilliformes</taxon>
        <taxon>Anguillidae</taxon>
        <taxon>Anguilla</taxon>
    </lineage>
</organism>
<proteinExistence type="predicted"/>
<evidence type="ECO:0000313" key="3">
    <source>
        <dbReference type="Proteomes" id="UP001044222"/>
    </source>
</evidence>
<protein>
    <submittedName>
        <fullName evidence="2">Uncharacterized protein</fullName>
    </submittedName>
</protein>
<evidence type="ECO:0000256" key="1">
    <source>
        <dbReference type="SAM" id="MobiDB-lite"/>
    </source>
</evidence>
<dbReference type="Proteomes" id="UP001044222">
    <property type="component" value="Chromosome 19"/>
</dbReference>
<feature type="compositionally biased region" description="Basic and acidic residues" evidence="1">
    <location>
        <begin position="16"/>
        <end position="25"/>
    </location>
</feature>
<reference evidence="2" key="1">
    <citation type="submission" date="2021-01" db="EMBL/GenBank/DDBJ databases">
        <title>A chromosome-scale assembly of European eel, Anguilla anguilla.</title>
        <authorList>
            <person name="Henkel C."/>
            <person name="Jong-Raadsen S.A."/>
            <person name="Dufour S."/>
            <person name="Weltzien F.-A."/>
            <person name="Palstra A.P."/>
            <person name="Pelster B."/>
            <person name="Spaink H.P."/>
            <person name="Van Den Thillart G.E."/>
            <person name="Jansen H."/>
            <person name="Zahm M."/>
            <person name="Klopp C."/>
            <person name="Cedric C."/>
            <person name="Louis A."/>
            <person name="Berthelot C."/>
            <person name="Parey E."/>
            <person name="Roest Crollius H."/>
            <person name="Montfort J."/>
            <person name="Robinson-Rechavi M."/>
            <person name="Bucao C."/>
            <person name="Bouchez O."/>
            <person name="Gislard M."/>
            <person name="Lluch J."/>
            <person name="Milhes M."/>
            <person name="Lampietro C."/>
            <person name="Lopez Roques C."/>
            <person name="Donnadieu C."/>
            <person name="Braasch I."/>
            <person name="Desvignes T."/>
            <person name="Postlethwait J."/>
            <person name="Bobe J."/>
            <person name="Guiguen Y."/>
            <person name="Dirks R."/>
        </authorList>
    </citation>
    <scope>NUCLEOTIDE SEQUENCE</scope>
    <source>
        <strain evidence="2">Tag_6206</strain>
        <tissue evidence="2">Liver</tissue>
    </source>
</reference>
<evidence type="ECO:0000313" key="2">
    <source>
        <dbReference type="EMBL" id="KAG5830695.1"/>
    </source>
</evidence>